<evidence type="ECO:0000313" key="2">
    <source>
        <dbReference type="EMBL" id="KAH0566065.1"/>
    </source>
</evidence>
<accession>A0A9P8LHL6</accession>
<gene>
    <name evidence="2" type="ORF">GP486_000530</name>
</gene>
<keyword evidence="1" id="KW-0472">Membrane</keyword>
<proteinExistence type="predicted"/>
<evidence type="ECO:0000313" key="3">
    <source>
        <dbReference type="Proteomes" id="UP000750711"/>
    </source>
</evidence>
<keyword evidence="1" id="KW-1133">Transmembrane helix</keyword>
<keyword evidence="1" id="KW-0812">Transmembrane</keyword>
<dbReference type="Proteomes" id="UP000750711">
    <property type="component" value="Unassembled WGS sequence"/>
</dbReference>
<comment type="caution">
    <text evidence="2">The sequence shown here is derived from an EMBL/GenBank/DDBJ whole genome shotgun (WGS) entry which is preliminary data.</text>
</comment>
<feature type="transmembrane region" description="Helical" evidence="1">
    <location>
        <begin position="60"/>
        <end position="79"/>
    </location>
</feature>
<organism evidence="2 3">
    <name type="scientific">Trichoglossum hirsutum</name>
    <dbReference type="NCBI Taxonomy" id="265104"/>
    <lineage>
        <taxon>Eukaryota</taxon>
        <taxon>Fungi</taxon>
        <taxon>Dikarya</taxon>
        <taxon>Ascomycota</taxon>
        <taxon>Pezizomycotina</taxon>
        <taxon>Geoglossomycetes</taxon>
        <taxon>Geoglossales</taxon>
        <taxon>Geoglossaceae</taxon>
        <taxon>Trichoglossum</taxon>
    </lineage>
</organism>
<feature type="transmembrane region" description="Helical" evidence="1">
    <location>
        <begin position="99"/>
        <end position="118"/>
    </location>
</feature>
<protein>
    <submittedName>
        <fullName evidence="2">Uncharacterized protein</fullName>
    </submittedName>
</protein>
<sequence length="248" mass="28022">MHGKPQMSDEQYEKEMKIVEIYIEATKEVCLGNYVRDLYETLQANNPSVRAFIKQWEQKVIYFASVYDALFITISIASIELILRWNEITGVYDVNSTGQIFPTVVGTGGVITVIWSGICSDLLKRPGKASHEILSLVPESYRGPFDPDPGFTANRAILDMLFYPNHYGIHDECPGQYDGARDKYYKPEIITNIPPRRQSADSVHVPGFHDSLVRNVTSEGKVQLTWKSVKERGLNPESQAMVDILSSE</sequence>
<reference evidence="2" key="1">
    <citation type="submission" date="2021-03" db="EMBL/GenBank/DDBJ databases">
        <title>Comparative genomics and phylogenomic investigation of the class Geoglossomycetes provide insights into ecological specialization and systematics.</title>
        <authorList>
            <person name="Melie T."/>
            <person name="Pirro S."/>
            <person name="Miller A.N."/>
            <person name="Quandt A."/>
        </authorList>
    </citation>
    <scope>NUCLEOTIDE SEQUENCE</scope>
    <source>
        <strain evidence="2">CAQ_001_2017</strain>
    </source>
</reference>
<keyword evidence="3" id="KW-1185">Reference proteome</keyword>
<evidence type="ECO:0000256" key="1">
    <source>
        <dbReference type="SAM" id="Phobius"/>
    </source>
</evidence>
<dbReference type="EMBL" id="JAGHQM010000037">
    <property type="protein sequence ID" value="KAH0566065.1"/>
    <property type="molecule type" value="Genomic_DNA"/>
</dbReference>
<name>A0A9P8LHL6_9PEZI</name>
<dbReference type="AlphaFoldDB" id="A0A9P8LHL6"/>